<evidence type="ECO:0000313" key="2">
    <source>
        <dbReference type="EMBL" id="EPB68436.1"/>
    </source>
</evidence>
<keyword evidence="3" id="KW-1185">Reference proteome</keyword>
<name>A0A0D6LEV2_9BILA</name>
<dbReference type="Pfam" id="PF00112">
    <property type="entry name" value="Peptidase_C1"/>
    <property type="match status" value="1"/>
</dbReference>
<dbReference type="SUPFAM" id="SSF54001">
    <property type="entry name" value="Cysteine proteinases"/>
    <property type="match status" value="1"/>
</dbReference>
<organism evidence="2 3">
    <name type="scientific">Ancylostoma ceylanicum</name>
    <dbReference type="NCBI Taxonomy" id="53326"/>
    <lineage>
        <taxon>Eukaryota</taxon>
        <taxon>Metazoa</taxon>
        <taxon>Ecdysozoa</taxon>
        <taxon>Nematoda</taxon>
        <taxon>Chromadorea</taxon>
        <taxon>Rhabditida</taxon>
        <taxon>Rhabditina</taxon>
        <taxon>Rhabditomorpha</taxon>
        <taxon>Strongyloidea</taxon>
        <taxon>Ancylostomatidae</taxon>
        <taxon>Ancylostomatinae</taxon>
        <taxon>Ancylostoma</taxon>
    </lineage>
</organism>
<dbReference type="Gene3D" id="3.90.70.10">
    <property type="entry name" value="Cysteine proteinases"/>
    <property type="match status" value="1"/>
</dbReference>
<reference evidence="2 3" key="1">
    <citation type="submission" date="2013-05" db="EMBL/GenBank/DDBJ databases">
        <title>Draft genome of the parasitic nematode Anyclostoma ceylanicum.</title>
        <authorList>
            <person name="Mitreva M."/>
        </authorList>
    </citation>
    <scope>NUCLEOTIDE SEQUENCE [LARGE SCALE GENOMIC DNA]</scope>
</reference>
<dbReference type="GO" id="GO:0008234">
    <property type="term" value="F:cysteine-type peptidase activity"/>
    <property type="evidence" value="ECO:0007669"/>
    <property type="project" value="InterPro"/>
</dbReference>
<dbReference type="AlphaFoldDB" id="A0A0D6LEV2"/>
<evidence type="ECO:0000259" key="1">
    <source>
        <dbReference type="Pfam" id="PF00112"/>
    </source>
</evidence>
<accession>A0A0D6LEV2</accession>
<proteinExistence type="predicted"/>
<dbReference type="GO" id="GO:0006508">
    <property type="term" value="P:proteolysis"/>
    <property type="evidence" value="ECO:0007669"/>
    <property type="project" value="InterPro"/>
</dbReference>
<sequence length="91" mass="10350">MANSWNTDWGENGFFRMVRGVNECGIEDFVVAGLPENQAKQASYFPAIYWSLTRRMTKSSWRKYVTDVHIDVSNIGMSKCTQSAHDNGILL</sequence>
<protein>
    <recommendedName>
        <fullName evidence="1">Peptidase C1A papain C-terminal domain-containing protein</fullName>
    </recommendedName>
</protein>
<dbReference type="InterPro" id="IPR000668">
    <property type="entry name" value="Peptidase_C1A_C"/>
</dbReference>
<feature type="domain" description="Peptidase C1A papain C-terminal" evidence="1">
    <location>
        <begin position="2"/>
        <end position="32"/>
    </location>
</feature>
<gene>
    <name evidence="2" type="ORF">ANCCEY_12475</name>
</gene>
<dbReference type="InterPro" id="IPR038765">
    <property type="entry name" value="Papain-like_cys_pep_sf"/>
</dbReference>
<dbReference type="Proteomes" id="UP000054495">
    <property type="component" value="Unassembled WGS sequence"/>
</dbReference>
<evidence type="ECO:0000313" key="3">
    <source>
        <dbReference type="Proteomes" id="UP000054495"/>
    </source>
</evidence>
<dbReference type="EMBL" id="KE125437">
    <property type="protein sequence ID" value="EPB68436.1"/>
    <property type="molecule type" value="Genomic_DNA"/>
</dbReference>